<comment type="caution">
    <text evidence="2">The sequence shown here is derived from an EMBL/GenBank/DDBJ whole genome shotgun (WGS) entry which is preliminary data.</text>
</comment>
<dbReference type="AlphaFoldDB" id="A0A540VZN7"/>
<evidence type="ECO:0000313" key="2">
    <source>
        <dbReference type="EMBL" id="TQF02232.1"/>
    </source>
</evidence>
<evidence type="ECO:0000256" key="1">
    <source>
        <dbReference type="SAM" id="Phobius"/>
    </source>
</evidence>
<evidence type="ECO:0000313" key="3">
    <source>
        <dbReference type="Proteomes" id="UP000319103"/>
    </source>
</evidence>
<feature type="transmembrane region" description="Helical" evidence="1">
    <location>
        <begin position="31"/>
        <end position="50"/>
    </location>
</feature>
<dbReference type="EMBL" id="VIGB01000003">
    <property type="protein sequence ID" value="TQF02232.1"/>
    <property type="molecule type" value="Genomic_DNA"/>
</dbReference>
<dbReference type="OrthoDB" id="5185770at2"/>
<sequence length="125" mass="13079">MRTSRSSATWPARSCWTSWTERPPLNDPVSAAIRIIGGVPLVALGISTLYSRRAARGRAGEATPTAPSTEAGPRTGFWTGYLLGLTTNLGNPEAGVFAVSVLPQFVTTNGPVLLSRLALGGSGPW</sequence>
<reference evidence="2 3" key="1">
    <citation type="submission" date="2019-06" db="EMBL/GenBank/DDBJ databases">
        <title>Description of Kitasatospora acidophila sp. nov. isolated from pine grove soil, and reclassification of Streptomyces novaecaesareae to Kitasatospora novaeceasareae comb. nov.</title>
        <authorList>
            <person name="Kim M.J."/>
        </authorList>
    </citation>
    <scope>NUCLEOTIDE SEQUENCE [LARGE SCALE GENOMIC DNA]</scope>
    <source>
        <strain evidence="2 3">MMS16-CNU292</strain>
    </source>
</reference>
<name>A0A540VZN7_9ACTN</name>
<gene>
    <name evidence="2" type="ORF">E6W39_08055</name>
</gene>
<keyword evidence="3" id="KW-1185">Reference proteome</keyword>
<keyword evidence="1" id="KW-0812">Transmembrane</keyword>
<dbReference type="RefSeq" id="WP_141632934.1">
    <property type="nucleotide sequence ID" value="NZ_VIGB01000003.1"/>
</dbReference>
<protein>
    <submittedName>
        <fullName evidence="2">Uncharacterized protein</fullName>
    </submittedName>
</protein>
<proteinExistence type="predicted"/>
<keyword evidence="1" id="KW-0472">Membrane</keyword>
<keyword evidence="1" id="KW-1133">Transmembrane helix</keyword>
<accession>A0A540VZN7</accession>
<organism evidence="2 3">
    <name type="scientific">Kitasatospora acidiphila</name>
    <dbReference type="NCBI Taxonomy" id="2567942"/>
    <lineage>
        <taxon>Bacteria</taxon>
        <taxon>Bacillati</taxon>
        <taxon>Actinomycetota</taxon>
        <taxon>Actinomycetes</taxon>
        <taxon>Kitasatosporales</taxon>
        <taxon>Streptomycetaceae</taxon>
        <taxon>Kitasatospora</taxon>
    </lineage>
</organism>
<dbReference type="Proteomes" id="UP000319103">
    <property type="component" value="Unassembled WGS sequence"/>
</dbReference>